<evidence type="ECO:0000256" key="1">
    <source>
        <dbReference type="SAM" id="MobiDB-lite"/>
    </source>
</evidence>
<dbReference type="EMBL" id="CAMPGE010010947">
    <property type="protein sequence ID" value="CAI2369791.1"/>
    <property type="molecule type" value="Genomic_DNA"/>
</dbReference>
<keyword evidence="3" id="KW-1185">Reference proteome</keyword>
<reference evidence="2" key="1">
    <citation type="submission" date="2023-07" db="EMBL/GenBank/DDBJ databases">
        <authorList>
            <consortium name="AG Swart"/>
            <person name="Singh M."/>
            <person name="Singh A."/>
            <person name="Seah K."/>
            <person name="Emmerich C."/>
        </authorList>
    </citation>
    <scope>NUCLEOTIDE SEQUENCE</scope>
    <source>
        <strain evidence="2">DP1</strain>
    </source>
</reference>
<name>A0AAD1XFN9_EUPCR</name>
<protein>
    <submittedName>
        <fullName evidence="2">Uncharacterized protein</fullName>
    </submittedName>
</protein>
<sequence length="285" mass="32321">MNSSSESKEQEQEQVNSPTGEEQISLGGEEASSKSNKICSKDYRTDFIKDKTLSTKIIDSIISVHLGEPDIKDEASTYMIEMQQNKDEILKIAKKSTKLSLPCCENLDFWDIPAKNKKIDRFMNKSFPNQVDLCSFQHAGNVAVPIKFYLRTICTLSTKSLKSLEIGNFEITNSQLKKLVASIRHTAWVAFSSCILLTDEEPDLQKSLRGAQIEELNFIFTGSSEYSDWGRNLKRFQNIISALSKSIDVEKNLKRLIVEDCGISQYKIREILDLFGLTTVKVLFH</sequence>
<feature type="compositionally biased region" description="Basic and acidic residues" evidence="1">
    <location>
        <begin position="1"/>
        <end position="11"/>
    </location>
</feature>
<feature type="region of interest" description="Disordered" evidence="1">
    <location>
        <begin position="1"/>
        <end position="33"/>
    </location>
</feature>
<gene>
    <name evidence="2" type="ORF">ECRASSUSDP1_LOCUS11094</name>
</gene>
<dbReference type="AlphaFoldDB" id="A0AAD1XFN9"/>
<evidence type="ECO:0000313" key="2">
    <source>
        <dbReference type="EMBL" id="CAI2369791.1"/>
    </source>
</evidence>
<evidence type="ECO:0000313" key="3">
    <source>
        <dbReference type="Proteomes" id="UP001295684"/>
    </source>
</evidence>
<organism evidence="2 3">
    <name type="scientific">Euplotes crassus</name>
    <dbReference type="NCBI Taxonomy" id="5936"/>
    <lineage>
        <taxon>Eukaryota</taxon>
        <taxon>Sar</taxon>
        <taxon>Alveolata</taxon>
        <taxon>Ciliophora</taxon>
        <taxon>Intramacronucleata</taxon>
        <taxon>Spirotrichea</taxon>
        <taxon>Hypotrichia</taxon>
        <taxon>Euplotida</taxon>
        <taxon>Euplotidae</taxon>
        <taxon>Moneuplotes</taxon>
    </lineage>
</organism>
<accession>A0AAD1XFN9</accession>
<proteinExistence type="predicted"/>
<dbReference type="Proteomes" id="UP001295684">
    <property type="component" value="Unassembled WGS sequence"/>
</dbReference>
<comment type="caution">
    <text evidence="2">The sequence shown here is derived from an EMBL/GenBank/DDBJ whole genome shotgun (WGS) entry which is preliminary data.</text>
</comment>